<accession>A0A4P6XV57</accession>
<dbReference type="GO" id="GO:0003735">
    <property type="term" value="F:structural constituent of ribosome"/>
    <property type="evidence" value="ECO:0007669"/>
    <property type="project" value="InterPro"/>
</dbReference>
<protein>
    <submittedName>
        <fullName evidence="4">SSU ribosomal protein MRPS17P</fullName>
    </submittedName>
</protein>
<dbReference type="GO" id="GO:0006412">
    <property type="term" value="P:translation"/>
    <property type="evidence" value="ECO:0007669"/>
    <property type="project" value="InterPro"/>
</dbReference>
<evidence type="ECO:0000256" key="3">
    <source>
        <dbReference type="ARBA" id="ARBA00023274"/>
    </source>
</evidence>
<dbReference type="InterPro" id="IPR012340">
    <property type="entry name" value="NA-bd_OB-fold"/>
</dbReference>
<proteinExistence type="inferred from homology"/>
<evidence type="ECO:0000313" key="5">
    <source>
        <dbReference type="Proteomes" id="UP000292447"/>
    </source>
</evidence>
<gene>
    <name evidence="4" type="primary">MPUL0E03580</name>
    <name evidence="4" type="ORF">METSCH_E03580</name>
</gene>
<dbReference type="PANTHER" id="PTHR10744">
    <property type="entry name" value="40S RIBOSOMAL PROTEIN S11 FAMILY MEMBER"/>
    <property type="match status" value="1"/>
</dbReference>
<dbReference type="InterPro" id="IPR000266">
    <property type="entry name" value="Ribosomal_uS17"/>
</dbReference>
<dbReference type="GO" id="GO:0005739">
    <property type="term" value="C:mitochondrion"/>
    <property type="evidence" value="ECO:0007669"/>
    <property type="project" value="TreeGrafter"/>
</dbReference>
<keyword evidence="5" id="KW-1185">Reference proteome</keyword>
<dbReference type="STRING" id="2163413.A0A4P6XV57"/>
<evidence type="ECO:0000313" key="4">
    <source>
        <dbReference type="EMBL" id="QBM90118.1"/>
    </source>
</evidence>
<dbReference type="AlphaFoldDB" id="A0A4P6XV57"/>
<dbReference type="GO" id="GO:0005840">
    <property type="term" value="C:ribosome"/>
    <property type="evidence" value="ECO:0007669"/>
    <property type="project" value="UniProtKB-KW"/>
</dbReference>
<evidence type="ECO:0000256" key="1">
    <source>
        <dbReference type="ARBA" id="ARBA00010254"/>
    </source>
</evidence>
<reference evidence="5" key="1">
    <citation type="submission" date="2019-03" db="EMBL/GenBank/DDBJ databases">
        <title>Snf2 controls pulcherriminic acid biosynthesis and connects pigmentation and antifungal activity of the yeast Metschnikowia pulcherrima.</title>
        <authorList>
            <person name="Gore-Lloyd D."/>
            <person name="Sumann I."/>
            <person name="Brachmann A.O."/>
            <person name="Schneeberger K."/>
            <person name="Ortiz-Merino R.A."/>
            <person name="Moreno-Beltran M."/>
            <person name="Schlaefli M."/>
            <person name="Kirner P."/>
            <person name="Santos Kron A."/>
            <person name="Wolfe K.H."/>
            <person name="Piel J."/>
            <person name="Ahrens C.H."/>
            <person name="Henk D."/>
            <person name="Freimoser F.M."/>
        </authorList>
    </citation>
    <scope>NUCLEOTIDE SEQUENCE [LARGE SCALE GENOMIC DNA]</scope>
    <source>
        <strain evidence="5">APC 1.2</strain>
    </source>
</reference>
<evidence type="ECO:0000256" key="2">
    <source>
        <dbReference type="ARBA" id="ARBA00022980"/>
    </source>
</evidence>
<dbReference type="SUPFAM" id="SSF50249">
    <property type="entry name" value="Nucleic acid-binding proteins"/>
    <property type="match status" value="1"/>
</dbReference>
<sequence>MPRQNFVGLVVSQGKMAKTVKVRVQLKAYDKRVHKDVMKRKDYLVHDEGELCKEGDLVRIEEIPKILARKYFAVAEIKVNKGSQFELYERLAREKVAAENSQKIADFLARRLQFEATIAKVEDLKALDKVSKAFHSDPAADKQAILAQISEIKQKYNITAWPTTEPVVDLELNEAQRDLAVLENRAAHISLILDKLMLSEHAATRQEMLERGTGGKYGDVNELKKPVQKNILRKYVLDPRNEVPNIL</sequence>
<keyword evidence="3" id="KW-0687">Ribonucleoprotein</keyword>
<dbReference type="PANTHER" id="PTHR10744:SF1">
    <property type="entry name" value="SMALL RIBOSOMAL SUBUNIT PROTEIN US17M"/>
    <property type="match status" value="1"/>
</dbReference>
<dbReference type="Pfam" id="PF00366">
    <property type="entry name" value="Ribosomal_S17"/>
    <property type="match status" value="1"/>
</dbReference>
<organism evidence="4 5">
    <name type="scientific">Metschnikowia aff. pulcherrima</name>
    <dbReference type="NCBI Taxonomy" id="2163413"/>
    <lineage>
        <taxon>Eukaryota</taxon>
        <taxon>Fungi</taxon>
        <taxon>Dikarya</taxon>
        <taxon>Ascomycota</taxon>
        <taxon>Saccharomycotina</taxon>
        <taxon>Pichiomycetes</taxon>
        <taxon>Metschnikowiaceae</taxon>
        <taxon>Metschnikowia</taxon>
    </lineage>
</organism>
<keyword evidence="2 4" id="KW-0689">Ribosomal protein</keyword>
<dbReference type="CDD" id="cd00364">
    <property type="entry name" value="Ribosomal_uS17"/>
    <property type="match status" value="1"/>
</dbReference>
<dbReference type="Gene3D" id="2.40.50.140">
    <property type="entry name" value="Nucleic acid-binding proteins"/>
    <property type="match status" value="1"/>
</dbReference>
<comment type="similarity">
    <text evidence="1">Belongs to the universal ribosomal protein uS17 family.</text>
</comment>
<name>A0A4P6XV57_9ASCO</name>
<dbReference type="Proteomes" id="UP000292447">
    <property type="component" value="Chromosome V"/>
</dbReference>
<dbReference type="EMBL" id="CP034460">
    <property type="protein sequence ID" value="QBM90118.1"/>
    <property type="molecule type" value="Genomic_DNA"/>
</dbReference>
<dbReference type="GO" id="GO:1990904">
    <property type="term" value="C:ribonucleoprotein complex"/>
    <property type="evidence" value="ECO:0007669"/>
    <property type="project" value="UniProtKB-KW"/>
</dbReference>